<evidence type="ECO:0000256" key="2">
    <source>
        <dbReference type="ARBA" id="ARBA00023274"/>
    </source>
</evidence>
<dbReference type="InterPro" id="IPR045272">
    <property type="entry name" value="ANXUR1/2-like"/>
</dbReference>
<dbReference type="GO" id="GO:0005886">
    <property type="term" value="C:plasma membrane"/>
    <property type="evidence" value="ECO:0007669"/>
    <property type="project" value="TreeGrafter"/>
</dbReference>
<dbReference type="SUPFAM" id="SSF56112">
    <property type="entry name" value="Protein kinase-like (PK-like)"/>
    <property type="match status" value="1"/>
</dbReference>
<dbReference type="GO" id="GO:0005524">
    <property type="term" value="F:ATP binding"/>
    <property type="evidence" value="ECO:0007669"/>
    <property type="project" value="InterPro"/>
</dbReference>
<dbReference type="GO" id="GO:0009506">
    <property type="term" value="C:plasmodesma"/>
    <property type="evidence" value="ECO:0007669"/>
    <property type="project" value="TreeGrafter"/>
</dbReference>
<dbReference type="Gene3D" id="1.10.510.10">
    <property type="entry name" value="Transferase(Phosphotransferase) domain 1"/>
    <property type="match status" value="1"/>
</dbReference>
<dbReference type="PROSITE" id="PS50011">
    <property type="entry name" value="PROTEIN_KINASE_DOM"/>
    <property type="match status" value="1"/>
</dbReference>
<dbReference type="GO" id="GO:1990904">
    <property type="term" value="C:ribonucleoprotein complex"/>
    <property type="evidence" value="ECO:0007669"/>
    <property type="project" value="UniProtKB-KW"/>
</dbReference>
<name>A0A6L2KNT7_TANCI</name>
<dbReference type="InterPro" id="IPR021131">
    <property type="entry name" value="Ribosomal_uL15/eL18"/>
</dbReference>
<dbReference type="InterPro" id="IPR001245">
    <property type="entry name" value="Ser-Thr/Tyr_kinase_cat_dom"/>
</dbReference>
<reference evidence="4" key="1">
    <citation type="journal article" date="2019" name="Sci. Rep.">
        <title>Draft genome of Tanacetum cinerariifolium, the natural source of mosquito coil.</title>
        <authorList>
            <person name="Yamashiro T."/>
            <person name="Shiraishi A."/>
            <person name="Satake H."/>
            <person name="Nakayama K."/>
        </authorList>
    </citation>
    <scope>NUCLEOTIDE SEQUENCE</scope>
</reference>
<dbReference type="GO" id="GO:0004714">
    <property type="term" value="F:transmembrane receptor protein tyrosine kinase activity"/>
    <property type="evidence" value="ECO:0007669"/>
    <property type="project" value="InterPro"/>
</dbReference>
<evidence type="ECO:0000313" key="4">
    <source>
        <dbReference type="EMBL" id="GEU49544.1"/>
    </source>
</evidence>
<sequence length="655" mass="73819">MTWIKRLQICIDVACGLAYLHAGAQKNEMVIHRDINCANILLTGDWRAKISDIGLSSIKTKELNQSDRDNVAGTKGYIDPRFILDPVWEVSAVDALERLKKAMKDQEECEIWQPKLPKDYKEIIQMSKSAGIYSNKSNEDLYNIFSKGMLLLKDKLAVQLMKDQNGTVGTLLWFSRFSHFGLLDHVVSFNAFSDEVVFRINVLASFVKAGFFINAMADLLSTNIVIFSSSKCVSLLSSLFSHNACVAAAVAAMNSDSQDDNATQIAASLEDKLKIRMNRFEKSLNDMKASFVTPTAPIKAIEENNLKTYRCSRKRFCEIGKFYFPADFVVLDFIADPRVPLILGKPFPSTAHALIDVYEGEIILQHDEQSLTLKIFTRSARISDVVTIEVFTPYFEPIVSNSSQNLTPFDESDFLLFEEADTFLAVDDEPISPKIDATYYDPEGDILILEALLNDDPKPPLPNQKHYFPEAHNDLKKTFLHTWEAFPSSRFQIEVTAHYGCKNSPPEVVVINYNGGVKNVTPKNSTIYMMTTDEIMLDVHNDLVVLHSVKPAYGADMETVFFFVDQKIAVVVETVTNNVKVDEISCIRETDLRFTKTNIARIENARECLTFDQLALRDPFAQSTIRYCRPPNMGKVEGQGESWHGHVTSIIVVVE</sequence>
<dbReference type="GO" id="GO:0005840">
    <property type="term" value="C:ribosome"/>
    <property type="evidence" value="ECO:0007669"/>
    <property type="project" value="UniProtKB-KW"/>
</dbReference>
<dbReference type="InterPro" id="IPR021109">
    <property type="entry name" value="Peptidase_aspartic_dom_sf"/>
</dbReference>
<feature type="domain" description="Protein kinase" evidence="3">
    <location>
        <begin position="1"/>
        <end position="263"/>
    </location>
</feature>
<comment type="caution">
    <text evidence="4">The sequence shown here is derived from an EMBL/GenBank/DDBJ whole genome shotgun (WGS) entry which is preliminary data.</text>
</comment>
<dbReference type="EMBL" id="BKCJ010002580">
    <property type="protein sequence ID" value="GEU49544.1"/>
    <property type="molecule type" value="Genomic_DNA"/>
</dbReference>
<dbReference type="InterPro" id="IPR011009">
    <property type="entry name" value="Kinase-like_dom_sf"/>
</dbReference>
<accession>A0A6L2KNT7</accession>
<dbReference type="AlphaFoldDB" id="A0A6L2KNT7"/>
<dbReference type="Pfam" id="PF17135">
    <property type="entry name" value="Ribosomal_L18"/>
    <property type="match status" value="1"/>
</dbReference>
<dbReference type="PANTHER" id="PTHR27003">
    <property type="entry name" value="OS07G0166700 PROTEIN"/>
    <property type="match status" value="1"/>
</dbReference>
<keyword evidence="4" id="KW-0808">Transferase</keyword>
<dbReference type="Pfam" id="PF07714">
    <property type="entry name" value="PK_Tyr_Ser-Thr"/>
    <property type="match status" value="1"/>
</dbReference>
<dbReference type="InterPro" id="IPR000719">
    <property type="entry name" value="Prot_kinase_dom"/>
</dbReference>
<keyword evidence="2" id="KW-0687">Ribonucleoprotein</keyword>
<gene>
    <name evidence="4" type="ORF">Tci_021522</name>
</gene>
<proteinExistence type="predicted"/>
<evidence type="ECO:0000259" key="3">
    <source>
        <dbReference type="PROSITE" id="PS50011"/>
    </source>
</evidence>
<protein>
    <submittedName>
        <fullName evidence="4">Probable serine/threonine-protein kinase PBL28</fullName>
    </submittedName>
</protein>
<organism evidence="4">
    <name type="scientific">Tanacetum cinerariifolium</name>
    <name type="common">Dalmatian daisy</name>
    <name type="synonym">Chrysanthemum cinerariifolium</name>
    <dbReference type="NCBI Taxonomy" id="118510"/>
    <lineage>
        <taxon>Eukaryota</taxon>
        <taxon>Viridiplantae</taxon>
        <taxon>Streptophyta</taxon>
        <taxon>Embryophyta</taxon>
        <taxon>Tracheophyta</taxon>
        <taxon>Spermatophyta</taxon>
        <taxon>Magnoliopsida</taxon>
        <taxon>eudicotyledons</taxon>
        <taxon>Gunneridae</taxon>
        <taxon>Pentapetalae</taxon>
        <taxon>asterids</taxon>
        <taxon>campanulids</taxon>
        <taxon>Asterales</taxon>
        <taxon>Asteraceae</taxon>
        <taxon>Asteroideae</taxon>
        <taxon>Anthemideae</taxon>
        <taxon>Anthemidinae</taxon>
        <taxon>Tanacetum</taxon>
    </lineage>
</organism>
<evidence type="ECO:0000256" key="1">
    <source>
        <dbReference type="ARBA" id="ARBA00022980"/>
    </source>
</evidence>
<keyword evidence="4" id="KW-0418">Kinase</keyword>
<dbReference type="PANTHER" id="PTHR27003:SF471">
    <property type="entry name" value="VASCULAR ENDOTHELIAL GROWTH FACTOR RECEPTOR 2 (VEGFR2)-RELATED"/>
    <property type="match status" value="1"/>
</dbReference>
<dbReference type="Gene3D" id="3.100.10.10">
    <property type="match status" value="1"/>
</dbReference>
<keyword evidence="1" id="KW-0689">Ribosomal protein</keyword>
<dbReference type="Gene3D" id="2.40.70.10">
    <property type="entry name" value="Acid Proteases"/>
    <property type="match status" value="1"/>
</dbReference>